<proteinExistence type="predicted"/>
<accession>A0AB34JYI0</accession>
<sequence length="682" mass="72719">MPPPCAALPAVRYELVTGALSRFGAAATLAPQHLRRLDPHAEHAASLRPIPLAPPPSVDAARLAWEFNETAAFRSRQLRADPRLQPHDITPSFAHLRGCSSCAQRDATRAALAAAPPPSPRGWHSLVDDYSVAFHTNVARSLSPPTARRAVFSPRRPRHEARFGCPCSVWPPRGNRSGYRLYHAAGRMAGGGFRYTEWPREMRAATSADGVAWREGAPLTLDGGGEGMTGTFTAAEGGGRHLAGYEGANSKACLAASSDGIAWATLPTGASVGPTSPHATPPHLLRARFNLRADPTASRACAPPIHACASNGSKWGGGVMMDCLLRALRAGGVTHAACAAALRAYAAARAVDCADGSASRLGRAADAYVQPMEAAGRQLVWFRRDYGGPGGWREIRGVQVVEVHGGVGGDLRKARLEGVGGYYLDRLGKLERFRRQIYTLTFTRRSATLWLGLMTVIEWAKDLSEPAAPHLPAFARDTTNVYLVTSRDGVHVDDGWVYAHAPLLPKGRTQAAWDSGFLLPAAQLLAAPRGGGTRLYYEARRVRHEQRFRGAAAIGMAAWDDDRLAALRAADPSLPAAVEARPLRAASRRMALLVSLGAPPRCGGALRVEARLGTRGGAPLAVGVVALPPRGRRRGGRERVVWEAAAGGGAALRVTPNASVYLRFGLEGAVQLYAFRLLWLAA</sequence>
<dbReference type="Proteomes" id="UP001515480">
    <property type="component" value="Unassembled WGS sequence"/>
</dbReference>
<keyword evidence="2" id="KW-1185">Reference proteome</keyword>
<organism evidence="1 2">
    <name type="scientific">Prymnesium parvum</name>
    <name type="common">Toxic golden alga</name>
    <dbReference type="NCBI Taxonomy" id="97485"/>
    <lineage>
        <taxon>Eukaryota</taxon>
        <taxon>Haptista</taxon>
        <taxon>Haptophyta</taxon>
        <taxon>Prymnesiophyceae</taxon>
        <taxon>Prymnesiales</taxon>
        <taxon>Prymnesiaceae</taxon>
        <taxon>Prymnesium</taxon>
    </lineage>
</organism>
<comment type="caution">
    <text evidence="1">The sequence shown here is derived from an EMBL/GenBank/DDBJ whole genome shotgun (WGS) entry which is preliminary data.</text>
</comment>
<gene>
    <name evidence="1" type="ORF">AB1Y20_020744</name>
</gene>
<evidence type="ECO:0000313" key="1">
    <source>
        <dbReference type="EMBL" id="KAL1525917.1"/>
    </source>
</evidence>
<dbReference type="AlphaFoldDB" id="A0AB34JYI0"/>
<reference evidence="1 2" key="1">
    <citation type="journal article" date="2024" name="Science">
        <title>Giant polyketide synthase enzymes in the biosynthesis of giant marine polyether toxins.</title>
        <authorList>
            <person name="Fallon T.R."/>
            <person name="Shende V.V."/>
            <person name="Wierzbicki I.H."/>
            <person name="Pendleton A.L."/>
            <person name="Watervoot N.F."/>
            <person name="Auber R.P."/>
            <person name="Gonzalez D.J."/>
            <person name="Wisecaver J.H."/>
            <person name="Moore B.S."/>
        </authorList>
    </citation>
    <scope>NUCLEOTIDE SEQUENCE [LARGE SCALE GENOMIC DNA]</scope>
    <source>
        <strain evidence="1 2">12B1</strain>
    </source>
</reference>
<protein>
    <submittedName>
        <fullName evidence="1">Uncharacterized protein</fullName>
    </submittedName>
</protein>
<name>A0AB34JYI0_PRYPA</name>
<evidence type="ECO:0000313" key="2">
    <source>
        <dbReference type="Proteomes" id="UP001515480"/>
    </source>
</evidence>
<dbReference type="EMBL" id="JBGBPQ010000004">
    <property type="protein sequence ID" value="KAL1525917.1"/>
    <property type="molecule type" value="Genomic_DNA"/>
</dbReference>